<sequence>MPPKRNATVVEDTNNEPIWFKKFKEEHFARMKEAVKEIKSVEINSHVANGGQDLIPPQKNSSEKEKKSDIRDFIMNNVVEIDEDRASKLLYILKKNSLKAYQFFALKDDSNGKANSEKEWKDLDGEDRMHLVMSTLQKLVKEARELEVLNLSCGLWVVEFLVQPKWSNMSRNRRRNK</sequence>
<proteinExistence type="predicted"/>
<dbReference type="InParanoid" id="A0A167MYU4"/>
<evidence type="ECO:0000313" key="2">
    <source>
        <dbReference type="EMBL" id="OAD74569.1"/>
    </source>
</evidence>
<evidence type="ECO:0000256" key="1">
    <source>
        <dbReference type="SAM" id="MobiDB-lite"/>
    </source>
</evidence>
<feature type="region of interest" description="Disordered" evidence="1">
    <location>
        <begin position="48"/>
        <end position="67"/>
    </location>
</feature>
<gene>
    <name evidence="2" type="ORF">PHYBLDRAFT_145006</name>
</gene>
<dbReference type="GeneID" id="28992250"/>
<dbReference type="EMBL" id="KV440979">
    <property type="protein sequence ID" value="OAD74569.1"/>
    <property type="molecule type" value="Genomic_DNA"/>
</dbReference>
<dbReference type="OrthoDB" id="10518278at2759"/>
<dbReference type="VEuPathDB" id="FungiDB:PHYBLDRAFT_145006"/>
<dbReference type="RefSeq" id="XP_018292609.1">
    <property type="nucleotide sequence ID" value="XM_018431344.1"/>
</dbReference>
<accession>A0A167MYU4</accession>
<name>A0A167MYU4_PHYB8</name>
<dbReference type="AlphaFoldDB" id="A0A167MYU4"/>
<keyword evidence="3" id="KW-1185">Reference proteome</keyword>
<protein>
    <submittedName>
        <fullName evidence="2">Uncharacterized protein</fullName>
    </submittedName>
</protein>
<reference evidence="3" key="1">
    <citation type="submission" date="2015-06" db="EMBL/GenBank/DDBJ databases">
        <title>Expansion of signal transduction pathways in fungi by whole-genome duplication.</title>
        <authorList>
            <consortium name="DOE Joint Genome Institute"/>
            <person name="Corrochano L.M."/>
            <person name="Kuo A."/>
            <person name="Marcet-Houben M."/>
            <person name="Polaino S."/>
            <person name="Salamov A."/>
            <person name="Villalobos J.M."/>
            <person name="Alvarez M.I."/>
            <person name="Avalos J."/>
            <person name="Benito E.P."/>
            <person name="Benoit I."/>
            <person name="Burger G."/>
            <person name="Camino L.P."/>
            <person name="Canovas D."/>
            <person name="Cerda-Olmedo E."/>
            <person name="Cheng J.-F."/>
            <person name="Dominguez A."/>
            <person name="Elias M."/>
            <person name="Eslava A.P."/>
            <person name="Glaser F."/>
            <person name="Grimwood J."/>
            <person name="Gutierrez G."/>
            <person name="Heitman J."/>
            <person name="Henrissat B."/>
            <person name="Iturriaga E.A."/>
            <person name="Lang B.F."/>
            <person name="Lavin J.L."/>
            <person name="Lee S."/>
            <person name="Li W."/>
            <person name="Lindquist E."/>
            <person name="Lopez-Garcia S."/>
            <person name="Luque E.M."/>
            <person name="Marcos A.T."/>
            <person name="Martin J."/>
            <person name="McCluskey K."/>
            <person name="Medina H.R."/>
            <person name="Miralles-Duran A."/>
            <person name="Miyazaki A."/>
            <person name="Munoz-Torres E."/>
            <person name="Oguiza J.A."/>
            <person name="Ohm R."/>
            <person name="Olmedo M."/>
            <person name="Orejas M."/>
            <person name="Ortiz-Castellanos L."/>
            <person name="Pisabarro A.G."/>
            <person name="Rodriguez-Romero J."/>
            <person name="Ruiz-Herrera J."/>
            <person name="Ruiz-Vazquez R."/>
            <person name="Sanz C."/>
            <person name="Schackwitz W."/>
            <person name="Schmutz J."/>
            <person name="Shahriari M."/>
            <person name="Shelest E."/>
            <person name="Silva-Franco F."/>
            <person name="Soanes D."/>
            <person name="Syed K."/>
            <person name="Tagua V.G."/>
            <person name="Talbot N.J."/>
            <person name="Thon M."/>
            <person name="De vries R.P."/>
            <person name="Wiebenga A."/>
            <person name="Yadav J.S."/>
            <person name="Braun E.L."/>
            <person name="Baker S."/>
            <person name="Garre V."/>
            <person name="Horwitz B."/>
            <person name="Torres-Martinez S."/>
            <person name="Idnurm A."/>
            <person name="Herrera-Estrella A."/>
            <person name="Gabaldon T."/>
            <person name="Grigoriev I.V."/>
        </authorList>
    </citation>
    <scope>NUCLEOTIDE SEQUENCE [LARGE SCALE GENOMIC DNA]</scope>
    <source>
        <strain evidence="3">NRRL 1555(-)</strain>
    </source>
</reference>
<dbReference type="Proteomes" id="UP000077315">
    <property type="component" value="Unassembled WGS sequence"/>
</dbReference>
<organism evidence="2 3">
    <name type="scientific">Phycomyces blakesleeanus (strain ATCC 8743b / DSM 1359 / FGSC 10004 / NBRC 33097 / NRRL 1555)</name>
    <dbReference type="NCBI Taxonomy" id="763407"/>
    <lineage>
        <taxon>Eukaryota</taxon>
        <taxon>Fungi</taxon>
        <taxon>Fungi incertae sedis</taxon>
        <taxon>Mucoromycota</taxon>
        <taxon>Mucoromycotina</taxon>
        <taxon>Mucoromycetes</taxon>
        <taxon>Mucorales</taxon>
        <taxon>Phycomycetaceae</taxon>
        <taxon>Phycomyces</taxon>
    </lineage>
</organism>
<evidence type="ECO:0000313" key="3">
    <source>
        <dbReference type="Proteomes" id="UP000077315"/>
    </source>
</evidence>